<evidence type="ECO:0000313" key="7">
    <source>
        <dbReference type="EMBL" id="NYG06303.1"/>
    </source>
</evidence>
<dbReference type="AlphaFoldDB" id="A0A852WB33"/>
<evidence type="ECO:0000256" key="3">
    <source>
        <dbReference type="ARBA" id="ARBA00022692"/>
    </source>
</evidence>
<dbReference type="InterPro" id="IPR011701">
    <property type="entry name" value="MFS"/>
</dbReference>
<dbReference type="GO" id="GO:0022857">
    <property type="term" value="F:transmembrane transporter activity"/>
    <property type="evidence" value="ECO:0007669"/>
    <property type="project" value="InterPro"/>
</dbReference>
<keyword evidence="2" id="KW-1003">Cell membrane</keyword>
<evidence type="ECO:0000313" key="8">
    <source>
        <dbReference type="Proteomes" id="UP000573599"/>
    </source>
</evidence>
<accession>A0A852WB33</accession>
<dbReference type="SUPFAM" id="SSF103473">
    <property type="entry name" value="MFS general substrate transporter"/>
    <property type="match status" value="1"/>
</dbReference>
<dbReference type="Pfam" id="PF07690">
    <property type="entry name" value="MFS_1"/>
    <property type="match status" value="1"/>
</dbReference>
<dbReference type="EMBL" id="JACCAB010000001">
    <property type="protein sequence ID" value="NYG06303.1"/>
    <property type="molecule type" value="Genomic_DNA"/>
</dbReference>
<feature type="transmembrane region" description="Helical" evidence="6">
    <location>
        <begin position="277"/>
        <end position="297"/>
    </location>
</feature>
<feature type="transmembrane region" description="Helical" evidence="6">
    <location>
        <begin position="214"/>
        <end position="237"/>
    </location>
</feature>
<dbReference type="InterPro" id="IPR022324">
    <property type="entry name" value="Bacilysin_exporter_BacE_put"/>
</dbReference>
<dbReference type="Proteomes" id="UP000573599">
    <property type="component" value="Unassembled WGS sequence"/>
</dbReference>
<comment type="caution">
    <text evidence="7">The sequence shown here is derived from an EMBL/GenBank/DDBJ whole genome shotgun (WGS) entry which is preliminary data.</text>
</comment>
<dbReference type="GO" id="GO:0005886">
    <property type="term" value="C:plasma membrane"/>
    <property type="evidence" value="ECO:0007669"/>
    <property type="project" value="UniProtKB-SubCell"/>
</dbReference>
<feature type="transmembrane region" description="Helical" evidence="6">
    <location>
        <begin position="303"/>
        <end position="322"/>
    </location>
</feature>
<evidence type="ECO:0000256" key="4">
    <source>
        <dbReference type="ARBA" id="ARBA00022989"/>
    </source>
</evidence>
<gene>
    <name evidence="7" type="ORF">BJ986_000790</name>
</gene>
<protein>
    <submittedName>
        <fullName evidence="7">MFS family permease</fullName>
    </submittedName>
</protein>
<keyword evidence="8" id="KW-1185">Reference proteome</keyword>
<dbReference type="InterPro" id="IPR036259">
    <property type="entry name" value="MFS_trans_sf"/>
</dbReference>
<evidence type="ECO:0000256" key="6">
    <source>
        <dbReference type="SAM" id="Phobius"/>
    </source>
</evidence>
<evidence type="ECO:0000256" key="1">
    <source>
        <dbReference type="ARBA" id="ARBA00004651"/>
    </source>
</evidence>
<dbReference type="Gene3D" id="1.20.1250.20">
    <property type="entry name" value="MFS general substrate transporter like domains"/>
    <property type="match status" value="1"/>
</dbReference>
<reference evidence="7 8" key="1">
    <citation type="submission" date="2020-07" db="EMBL/GenBank/DDBJ databases">
        <title>Sequencing the genomes of 1000 actinobacteria strains.</title>
        <authorList>
            <person name="Klenk H.-P."/>
        </authorList>
    </citation>
    <scope>NUCLEOTIDE SEQUENCE [LARGE SCALE GENOMIC DNA]</scope>
    <source>
        <strain evidence="7 8">DSM 23987</strain>
    </source>
</reference>
<keyword evidence="5 6" id="KW-0472">Membrane</keyword>
<evidence type="ECO:0000256" key="2">
    <source>
        <dbReference type="ARBA" id="ARBA00022475"/>
    </source>
</evidence>
<organism evidence="7 8">
    <name type="scientific">Pedococcus badiiscoriae</name>
    <dbReference type="NCBI Taxonomy" id="642776"/>
    <lineage>
        <taxon>Bacteria</taxon>
        <taxon>Bacillati</taxon>
        <taxon>Actinomycetota</taxon>
        <taxon>Actinomycetes</taxon>
        <taxon>Micrococcales</taxon>
        <taxon>Intrasporangiaceae</taxon>
        <taxon>Pedococcus</taxon>
    </lineage>
</organism>
<feature type="transmembrane region" description="Helical" evidence="6">
    <location>
        <begin position="334"/>
        <end position="357"/>
    </location>
</feature>
<dbReference type="PANTHER" id="PTHR23513">
    <property type="entry name" value="INTEGRAL MEMBRANE EFFLUX PROTEIN-RELATED"/>
    <property type="match status" value="1"/>
</dbReference>
<name>A0A852WB33_9MICO</name>
<dbReference type="RefSeq" id="WP_179420811.1">
    <property type="nucleotide sequence ID" value="NZ_JACCAB010000001.1"/>
</dbReference>
<evidence type="ECO:0000256" key="5">
    <source>
        <dbReference type="ARBA" id="ARBA00023136"/>
    </source>
</evidence>
<keyword evidence="4 6" id="KW-1133">Transmembrane helix</keyword>
<feature type="transmembrane region" description="Helical" evidence="6">
    <location>
        <begin position="20"/>
        <end position="38"/>
    </location>
</feature>
<feature type="transmembrane region" description="Helical" evidence="6">
    <location>
        <begin position="101"/>
        <end position="123"/>
    </location>
</feature>
<feature type="transmembrane region" description="Helical" evidence="6">
    <location>
        <begin position="369"/>
        <end position="387"/>
    </location>
</feature>
<dbReference type="PRINTS" id="PR01988">
    <property type="entry name" value="EXPORTERBACE"/>
</dbReference>
<keyword evidence="3 6" id="KW-0812">Transmembrane</keyword>
<comment type="subcellular location">
    <subcellularLocation>
        <location evidence="1">Cell membrane</location>
        <topology evidence="1">Multi-pass membrane protein</topology>
    </subcellularLocation>
</comment>
<feature type="transmembrane region" description="Helical" evidence="6">
    <location>
        <begin position="144"/>
        <end position="164"/>
    </location>
</feature>
<feature type="transmembrane region" description="Helical" evidence="6">
    <location>
        <begin position="249"/>
        <end position="270"/>
    </location>
</feature>
<dbReference type="CDD" id="cd06173">
    <property type="entry name" value="MFS_MefA_like"/>
    <property type="match status" value="1"/>
</dbReference>
<sequence length="410" mass="41421">MTSTPAPSAFRLLATGQGLSWFGDAFAPIALAVAVLAGGGTASHLGLVLAATMTARLAGTLVGGVWADRVSPGRLMVASDGVRALSAFATAGYFATGQHSVLLLCALAAVTGGAAAFFGPAFVSLRPLLVAADRRHAANATLNILQNSAFILGPAAAGVFVAWAGAPWAFVVNAVSFLVSAATVAAIRVDAPRAPRAGMLAELREGWHEVTSRSWLLAGLLAATAYHAAFGAVTVLIDVIAVRDLGGPTALGWISAASGAGGLVGGLFALRVPPSRPLFVGWPCVALMSLFAAAFAWPGHLGVVIGAAMVAFGGLMYFSVCWDTALQDGVPHAVLARVSSWDILTSFVAIPAGNALAGPLAHAYGTSRVVLVAAVVMALASFAPMLVRGSRELRRATGRPVAEPALATAG</sequence>
<proteinExistence type="predicted"/>
<dbReference type="PANTHER" id="PTHR23513:SF11">
    <property type="entry name" value="STAPHYLOFERRIN A TRANSPORTER"/>
    <property type="match status" value="1"/>
</dbReference>